<sequence>MNKKRNLHQSLQSTKTRRTTATALRTGNKKQSRRPSCDTLLRKEQQKQANTYANTQTTHTICRRTALHSLVALWLRKLEAGADLAHKSLTALLRTLQHAALALSRSPSRACLRSSQPDSHPQSTIRIPYRCADGLAHCWAGCSGYSSHSDQPCQPATLRGLQSYADEP</sequence>
<dbReference type="OrthoDB" id="10543816at2759"/>
<accession>A0A010R934</accession>
<evidence type="ECO:0000313" key="3">
    <source>
        <dbReference type="Proteomes" id="UP000020467"/>
    </source>
</evidence>
<protein>
    <submittedName>
        <fullName evidence="2">Uncharacterized protein</fullName>
    </submittedName>
</protein>
<feature type="region of interest" description="Disordered" evidence="1">
    <location>
        <begin position="1"/>
        <end position="37"/>
    </location>
</feature>
<evidence type="ECO:0000313" key="2">
    <source>
        <dbReference type="EMBL" id="EXF74219.1"/>
    </source>
</evidence>
<proteinExistence type="predicted"/>
<dbReference type="KEGG" id="cfj:CFIO01_06813"/>
<dbReference type="AlphaFoldDB" id="A0A010R934"/>
<gene>
    <name evidence="2" type="ORF">CFIO01_06813</name>
</gene>
<dbReference type="Proteomes" id="UP000020467">
    <property type="component" value="Unassembled WGS sequence"/>
</dbReference>
<organism evidence="2 3">
    <name type="scientific">Colletotrichum fioriniae PJ7</name>
    <dbReference type="NCBI Taxonomy" id="1445577"/>
    <lineage>
        <taxon>Eukaryota</taxon>
        <taxon>Fungi</taxon>
        <taxon>Dikarya</taxon>
        <taxon>Ascomycota</taxon>
        <taxon>Pezizomycotina</taxon>
        <taxon>Sordariomycetes</taxon>
        <taxon>Hypocreomycetidae</taxon>
        <taxon>Glomerellales</taxon>
        <taxon>Glomerellaceae</taxon>
        <taxon>Colletotrichum</taxon>
        <taxon>Colletotrichum acutatum species complex</taxon>
    </lineage>
</organism>
<keyword evidence="3" id="KW-1185">Reference proteome</keyword>
<comment type="caution">
    <text evidence="2">The sequence shown here is derived from an EMBL/GenBank/DDBJ whole genome shotgun (WGS) entry which is preliminary data.</text>
</comment>
<dbReference type="HOGENOM" id="CLU_1586339_0_0_1"/>
<evidence type="ECO:0000256" key="1">
    <source>
        <dbReference type="SAM" id="MobiDB-lite"/>
    </source>
</evidence>
<dbReference type="EMBL" id="JARH01001005">
    <property type="protein sequence ID" value="EXF74219.1"/>
    <property type="molecule type" value="Genomic_DNA"/>
</dbReference>
<reference evidence="2 3" key="1">
    <citation type="submission" date="2014-02" db="EMBL/GenBank/DDBJ databases">
        <title>The genome sequence of Colletotrichum fioriniae PJ7.</title>
        <authorList>
            <person name="Baroncelli R."/>
            <person name="Thon M.R."/>
        </authorList>
    </citation>
    <scope>NUCLEOTIDE SEQUENCE [LARGE SCALE GENOMIC DNA]</scope>
    <source>
        <strain evidence="2 3">PJ7</strain>
    </source>
</reference>
<name>A0A010R934_9PEZI</name>